<dbReference type="SUPFAM" id="SSF56935">
    <property type="entry name" value="Porins"/>
    <property type="match status" value="1"/>
</dbReference>
<keyword evidence="4" id="KW-0410">Iron transport</keyword>
<proteinExistence type="inferred from homology"/>
<comment type="similarity">
    <text evidence="11 12">Belongs to the TonB-dependent receptor family.</text>
</comment>
<feature type="signal peptide" evidence="13">
    <location>
        <begin position="1"/>
        <end position="24"/>
    </location>
</feature>
<keyword evidence="9 11" id="KW-0472">Membrane</keyword>
<evidence type="ECO:0000256" key="12">
    <source>
        <dbReference type="RuleBase" id="RU003357"/>
    </source>
</evidence>
<accession>A0A258FHT7</accession>
<evidence type="ECO:0000256" key="8">
    <source>
        <dbReference type="ARBA" id="ARBA00023077"/>
    </source>
</evidence>
<evidence type="ECO:0000256" key="9">
    <source>
        <dbReference type="ARBA" id="ARBA00023136"/>
    </source>
</evidence>
<keyword evidence="13" id="KW-0732">Signal</keyword>
<dbReference type="InterPro" id="IPR012910">
    <property type="entry name" value="Plug_dom"/>
</dbReference>
<evidence type="ECO:0000256" key="1">
    <source>
        <dbReference type="ARBA" id="ARBA00004571"/>
    </source>
</evidence>
<name>A0A258FHT7_9CAUL</name>
<evidence type="ECO:0000256" key="7">
    <source>
        <dbReference type="ARBA" id="ARBA00023065"/>
    </source>
</evidence>
<evidence type="ECO:0000256" key="10">
    <source>
        <dbReference type="ARBA" id="ARBA00023237"/>
    </source>
</evidence>
<feature type="chain" id="PRO_5012469074" description="TonB-dependent receptor" evidence="13">
    <location>
        <begin position="25"/>
        <end position="755"/>
    </location>
</feature>
<dbReference type="Proteomes" id="UP000215595">
    <property type="component" value="Unassembled WGS sequence"/>
</dbReference>
<evidence type="ECO:0000256" key="6">
    <source>
        <dbReference type="ARBA" id="ARBA00023004"/>
    </source>
</evidence>
<dbReference type="GO" id="GO:0009279">
    <property type="term" value="C:cell outer membrane"/>
    <property type="evidence" value="ECO:0007669"/>
    <property type="project" value="UniProtKB-SubCell"/>
</dbReference>
<dbReference type="GO" id="GO:0006826">
    <property type="term" value="P:iron ion transport"/>
    <property type="evidence" value="ECO:0007669"/>
    <property type="project" value="UniProtKB-KW"/>
</dbReference>
<evidence type="ECO:0008006" key="18">
    <source>
        <dbReference type="Google" id="ProtNLM"/>
    </source>
</evidence>
<dbReference type="Gene3D" id="2.40.170.20">
    <property type="entry name" value="TonB-dependent receptor, beta-barrel domain"/>
    <property type="match status" value="1"/>
</dbReference>
<evidence type="ECO:0000256" key="2">
    <source>
        <dbReference type="ARBA" id="ARBA00022448"/>
    </source>
</evidence>
<keyword evidence="8 12" id="KW-0798">TonB box</keyword>
<comment type="caution">
    <text evidence="16">The sequence shown here is derived from an EMBL/GenBank/DDBJ whole genome shotgun (WGS) entry which is preliminary data.</text>
</comment>
<dbReference type="AlphaFoldDB" id="A0A258FHT7"/>
<evidence type="ECO:0000313" key="17">
    <source>
        <dbReference type="Proteomes" id="UP000215595"/>
    </source>
</evidence>
<dbReference type="PANTHER" id="PTHR32552">
    <property type="entry name" value="FERRICHROME IRON RECEPTOR-RELATED"/>
    <property type="match status" value="1"/>
</dbReference>
<dbReference type="InterPro" id="IPR036942">
    <property type="entry name" value="Beta-barrel_TonB_sf"/>
</dbReference>
<dbReference type="InterPro" id="IPR039426">
    <property type="entry name" value="TonB-dep_rcpt-like"/>
</dbReference>
<evidence type="ECO:0000256" key="11">
    <source>
        <dbReference type="PROSITE-ProRule" id="PRU01360"/>
    </source>
</evidence>
<dbReference type="EMBL" id="NCEB01000030">
    <property type="protein sequence ID" value="OYX31598.1"/>
    <property type="molecule type" value="Genomic_DNA"/>
</dbReference>
<evidence type="ECO:0000256" key="13">
    <source>
        <dbReference type="SAM" id="SignalP"/>
    </source>
</evidence>
<keyword evidence="3 11" id="KW-1134">Transmembrane beta strand</keyword>
<feature type="domain" description="TonB-dependent receptor plug" evidence="15">
    <location>
        <begin position="49"/>
        <end position="154"/>
    </location>
</feature>
<dbReference type="Pfam" id="PF07715">
    <property type="entry name" value="Plug"/>
    <property type="match status" value="1"/>
</dbReference>
<protein>
    <recommendedName>
        <fullName evidence="18">TonB-dependent receptor</fullName>
    </recommendedName>
</protein>
<evidence type="ECO:0000256" key="4">
    <source>
        <dbReference type="ARBA" id="ARBA00022496"/>
    </source>
</evidence>
<dbReference type="Pfam" id="PF00593">
    <property type="entry name" value="TonB_dep_Rec_b-barrel"/>
    <property type="match status" value="1"/>
</dbReference>
<evidence type="ECO:0000256" key="5">
    <source>
        <dbReference type="ARBA" id="ARBA00022692"/>
    </source>
</evidence>
<comment type="subcellular location">
    <subcellularLocation>
        <location evidence="1 11">Cell outer membrane</location>
        <topology evidence="1 11">Multi-pass membrane protein</topology>
    </subcellularLocation>
</comment>
<reference evidence="16 17" key="1">
    <citation type="submission" date="2017-03" db="EMBL/GenBank/DDBJ databases">
        <title>Lifting the veil on microbial sulfur biogeochemistry in mining wastewaters.</title>
        <authorList>
            <person name="Kantor R.S."/>
            <person name="Colenbrander Nelson T."/>
            <person name="Marshall S."/>
            <person name="Bennett D."/>
            <person name="Apte S."/>
            <person name="Camacho D."/>
            <person name="Thomas B.C."/>
            <person name="Warren L.A."/>
            <person name="Banfield J.F."/>
        </authorList>
    </citation>
    <scope>NUCLEOTIDE SEQUENCE [LARGE SCALE GENOMIC DNA]</scope>
    <source>
        <strain evidence="16">32-69-9</strain>
    </source>
</reference>
<evidence type="ECO:0000259" key="14">
    <source>
        <dbReference type="Pfam" id="PF00593"/>
    </source>
</evidence>
<keyword evidence="2 11" id="KW-0813">Transport</keyword>
<feature type="domain" description="TonB-dependent receptor-like beta-barrel" evidence="14">
    <location>
        <begin position="276"/>
        <end position="721"/>
    </location>
</feature>
<keyword evidence="7" id="KW-0406">Ion transport</keyword>
<dbReference type="PANTHER" id="PTHR32552:SF81">
    <property type="entry name" value="TONB-DEPENDENT OUTER MEMBRANE RECEPTOR"/>
    <property type="match status" value="1"/>
</dbReference>
<sequence length="755" mass="82852">MVNRYGLTSVSIAVLALAASPTWAQTVQDPETSTVEDIVVTAQRRAENLQDVPVAVTALSSETLLNNDIRDLSRVEVLTPGFSFGRSGSDARPAIRGARTENVSVSGDPSIGFFSDNVYRSRASQANEPFVDVERVEIQRGPQGTLYGRNTFGGNIAITTNDPDADFDAGLSATVGSFDRRQAEGFVNIPLNDMLQVRIAGLRETMDGYVRGATDELDLFDRDTSYGRIGVRFAPTPQLEAVLRYSLWKEQGTGGGAFGYRVGGSLINPTTGNFDLNGQPYAILYDIPRTGRPLVEGFPLNPDPLFYAGNTKVVQDLRQEAFSANLSYDAGPVTLRSITGYIDYSVFRNADGDFSARVGNIDGQEDQLESFSQEFQIASNGDGPFSWIAGYFYFNEDVTASFFSSCPTGAQNTPGCAFAAGLPETTSNAVFGQASYWIIPDRLRITGGLRYTEDEKTIRRATATTNGSQRITSVTPTGQEFDFMFEETTWRANVEYHLADQNLIYGTVSTGFRSGGFNSGFFTNPAIPASFGPETVTAYEIGSKNQFWDNRVRLNISAYRNEFEDLQVQNQILIVTPTVTTTASVILNAAEAYSQGIEVEFEAVPMDNLNLAFSATLMEAKFEDYRNVPAPANYTGLQDYSGNDIPYSPNIKLTGQVSYDFDLGANGTLTPQATVLYSGDYQLTDTNTVLDRQDSFAKLDLRLSWEDVSRRYRVDAFVNNVTDEITLNRATFGSRGILQSYDAPRMYGLRLGIAY</sequence>
<evidence type="ECO:0000313" key="16">
    <source>
        <dbReference type="EMBL" id="OYX31598.1"/>
    </source>
</evidence>
<evidence type="ECO:0000259" key="15">
    <source>
        <dbReference type="Pfam" id="PF07715"/>
    </source>
</evidence>
<organism evidence="16 17">
    <name type="scientific">Brevundimonas subvibrioides</name>
    <dbReference type="NCBI Taxonomy" id="74313"/>
    <lineage>
        <taxon>Bacteria</taxon>
        <taxon>Pseudomonadati</taxon>
        <taxon>Pseudomonadota</taxon>
        <taxon>Alphaproteobacteria</taxon>
        <taxon>Caulobacterales</taxon>
        <taxon>Caulobacteraceae</taxon>
        <taxon>Brevundimonas</taxon>
    </lineage>
</organism>
<keyword evidence="10 11" id="KW-0998">Cell outer membrane</keyword>
<dbReference type="PROSITE" id="PS52016">
    <property type="entry name" value="TONB_DEPENDENT_REC_3"/>
    <property type="match status" value="1"/>
</dbReference>
<evidence type="ECO:0000256" key="3">
    <source>
        <dbReference type="ARBA" id="ARBA00022452"/>
    </source>
</evidence>
<gene>
    <name evidence="16" type="ORF">B7Z01_12380</name>
</gene>
<dbReference type="InterPro" id="IPR000531">
    <property type="entry name" value="Beta-barrel_TonB"/>
</dbReference>
<keyword evidence="5 11" id="KW-0812">Transmembrane</keyword>
<keyword evidence="6" id="KW-0408">Iron</keyword>